<proteinExistence type="predicted"/>
<name>A0A1L6XAX9_9LACO</name>
<dbReference type="EMBL" id="CP018888">
    <property type="protein sequence ID" value="APT18130.1"/>
    <property type="molecule type" value="Genomic_DNA"/>
</dbReference>
<gene>
    <name evidence="1" type="ORF">LA20533_02030</name>
</gene>
<reference evidence="1 2" key="1">
    <citation type="submission" date="2016-12" db="EMBL/GenBank/DDBJ databases">
        <title>The whole genome sequencing and assembly of Lactobacillus amylophilus DSM 20533T strain.</title>
        <authorList>
            <person name="Lee Y.-J."/>
            <person name="Yi H."/>
            <person name="Bahn Y.-S."/>
            <person name="Kim J.F."/>
            <person name="Lee D.-W."/>
        </authorList>
    </citation>
    <scope>NUCLEOTIDE SEQUENCE [LARGE SCALE GENOMIC DNA]</scope>
    <source>
        <strain evidence="1 2">DSM 20533</strain>
    </source>
</reference>
<dbReference type="OrthoDB" id="2303037at2"/>
<dbReference type="KEGG" id="lah:LA20533_02030"/>
<keyword evidence="2" id="KW-1185">Reference proteome</keyword>
<sequence>MYEKYTRQSLPNDDYRELLGSAISVFNSNNAFIIENILKISGDQHNWWELIDRTSGNILHKVMKEQYSDVIPENIISLFSELVEQRDRIIHSFQITGPEPNPDQEQLLATKVRGSGEQFIITRKYLLNFIQKNQTLSDLLYDFRNI</sequence>
<dbReference type="Proteomes" id="UP000185499">
    <property type="component" value="Chromosome"/>
</dbReference>
<organism evidence="1 2">
    <name type="scientific">Amylolactobacillus amylophilus DSM 20533 = JCM 1125</name>
    <dbReference type="NCBI Taxonomy" id="1423721"/>
    <lineage>
        <taxon>Bacteria</taxon>
        <taxon>Bacillati</taxon>
        <taxon>Bacillota</taxon>
        <taxon>Bacilli</taxon>
        <taxon>Lactobacillales</taxon>
        <taxon>Lactobacillaceae</taxon>
        <taxon>Amylolactobacillus</taxon>
    </lineage>
</organism>
<evidence type="ECO:0000313" key="1">
    <source>
        <dbReference type="EMBL" id="APT18130.1"/>
    </source>
</evidence>
<dbReference type="RefSeq" id="WP_027821369.1">
    <property type="nucleotide sequence ID" value="NZ_AYYS01000013.1"/>
</dbReference>
<accession>A0A1L6XAX9</accession>
<protein>
    <submittedName>
        <fullName evidence="1">Selenium binding protein</fullName>
    </submittedName>
</protein>
<evidence type="ECO:0000313" key="2">
    <source>
        <dbReference type="Proteomes" id="UP000185499"/>
    </source>
</evidence>
<dbReference type="AlphaFoldDB" id="A0A1L6XAX9"/>